<dbReference type="EMBL" id="JANJ01000002">
    <property type="protein sequence ID" value="EXI62808.1"/>
    <property type="molecule type" value="Genomic_DNA"/>
</dbReference>
<reference evidence="5 6" key="1">
    <citation type="journal article" date="2014" name="Genome Announc.">
        <title>Genome Sequence of a Presumptive Mannheimia haemolytica Strain with an A1/A6-Cross-Reactive Serotype from a White-Tailed Deer (Odocoileus virginianus).</title>
        <authorList>
            <person name="Lawrence P.K."/>
            <person name="Bey R.F."/>
            <person name="Wiener B."/>
            <person name="Kittichotirat W."/>
            <person name="Bumgarner R.E."/>
        </authorList>
    </citation>
    <scope>NUCLEOTIDE SEQUENCE [LARGE SCALE GENOMIC DNA]</scope>
    <source>
        <strain evidence="5 6">PKL10</strain>
    </source>
</reference>
<protein>
    <submittedName>
        <fullName evidence="5">Deaminase reductase</fullName>
    </submittedName>
</protein>
<dbReference type="GO" id="GO:0009231">
    <property type="term" value="P:riboflavin biosynthetic process"/>
    <property type="evidence" value="ECO:0007669"/>
    <property type="project" value="InterPro"/>
</dbReference>
<dbReference type="PANTHER" id="PTHR38011">
    <property type="entry name" value="DIHYDROFOLATE REDUCTASE FAMILY PROTEIN (AFU_ORTHOLOGUE AFUA_8G06820)"/>
    <property type="match status" value="1"/>
</dbReference>
<evidence type="ECO:0000313" key="6">
    <source>
        <dbReference type="Proteomes" id="UP000054123"/>
    </source>
</evidence>
<evidence type="ECO:0000313" key="5">
    <source>
        <dbReference type="EMBL" id="EXI62808.1"/>
    </source>
</evidence>
<comment type="caution">
    <text evidence="5">The sequence shown here is derived from an EMBL/GenBank/DDBJ whole genome shotgun (WGS) entry which is preliminary data.</text>
</comment>
<name>A0A011LZX5_9PAST</name>
<comment type="pathway">
    <text evidence="1">Cofactor biosynthesis; riboflavin biosynthesis.</text>
</comment>
<dbReference type="Gene3D" id="3.40.430.10">
    <property type="entry name" value="Dihydrofolate Reductase, subunit A"/>
    <property type="match status" value="1"/>
</dbReference>
<evidence type="ECO:0000256" key="2">
    <source>
        <dbReference type="ARBA" id="ARBA00022857"/>
    </source>
</evidence>
<dbReference type="PANTHER" id="PTHR38011:SF7">
    <property type="entry name" value="2,5-DIAMINO-6-RIBOSYLAMINO-4(3H)-PYRIMIDINONE 5'-PHOSPHATE REDUCTASE"/>
    <property type="match status" value="1"/>
</dbReference>
<keyword evidence="6" id="KW-1185">Reference proteome</keyword>
<keyword evidence="3" id="KW-0560">Oxidoreductase</keyword>
<dbReference type="InterPro" id="IPR024072">
    <property type="entry name" value="DHFR-like_dom_sf"/>
</dbReference>
<dbReference type="PATRIC" id="fig|1450449.3.peg.658"/>
<dbReference type="Pfam" id="PF01872">
    <property type="entry name" value="RibD_C"/>
    <property type="match status" value="1"/>
</dbReference>
<dbReference type="GO" id="GO:0008703">
    <property type="term" value="F:5-amino-6-(5-phosphoribosylamino)uracil reductase activity"/>
    <property type="evidence" value="ECO:0007669"/>
    <property type="project" value="InterPro"/>
</dbReference>
<dbReference type="InterPro" id="IPR050765">
    <property type="entry name" value="Riboflavin_Biosynth_HTPR"/>
</dbReference>
<proteinExistence type="predicted"/>
<keyword evidence="2" id="KW-0521">NADP</keyword>
<dbReference type="InterPro" id="IPR002734">
    <property type="entry name" value="RibDG_C"/>
</dbReference>
<evidence type="ECO:0000256" key="1">
    <source>
        <dbReference type="ARBA" id="ARBA00005104"/>
    </source>
</evidence>
<organism evidence="5 6">
    <name type="scientific">Mannheimia granulomatis</name>
    <dbReference type="NCBI Taxonomy" id="85402"/>
    <lineage>
        <taxon>Bacteria</taxon>
        <taxon>Pseudomonadati</taxon>
        <taxon>Pseudomonadota</taxon>
        <taxon>Gammaproteobacteria</taxon>
        <taxon>Pasteurellales</taxon>
        <taxon>Pasteurellaceae</taxon>
        <taxon>Mannheimia</taxon>
    </lineage>
</organism>
<feature type="domain" description="Bacterial bifunctional deaminase-reductase C-terminal" evidence="4">
    <location>
        <begin position="6"/>
        <end position="208"/>
    </location>
</feature>
<accession>A0A011LZX5</accession>
<sequence length="242" mass="27499">MANYQVYCHMATSIDGKVTGNFLTDPRFKPYENDWFELFFKFNKQMKNWIVGRVSFEQILPKEKVDLSEFIGQKTDRKDYIASFDSHDKFAISLDPDGKLNWYQGEIGDENPALKGDKIVSILSENVSDEYLLYLQKIGVSYIFAGQNKPLNIKLALDKLHQYFDIQEFLLVGGGVINGSFIQASLIDTISIVQAPLVESDLNSVSLFQSHIQGTHLPLYKLVENDVLKSGALHMIYEKVGD</sequence>
<evidence type="ECO:0000256" key="3">
    <source>
        <dbReference type="ARBA" id="ARBA00023002"/>
    </source>
</evidence>
<dbReference type="OrthoDB" id="9800865at2"/>
<dbReference type="AlphaFoldDB" id="A0A011LZX5"/>
<gene>
    <name evidence="5" type="ORF">AK33_03430</name>
</gene>
<dbReference type="SUPFAM" id="SSF53597">
    <property type="entry name" value="Dihydrofolate reductase-like"/>
    <property type="match status" value="1"/>
</dbReference>
<dbReference type="RefSeq" id="WP_051498282.1">
    <property type="nucleotide sequence ID" value="NZ_AVSP01000006.1"/>
</dbReference>
<dbReference type="Proteomes" id="UP000054123">
    <property type="component" value="Unassembled WGS sequence"/>
</dbReference>
<evidence type="ECO:0000259" key="4">
    <source>
        <dbReference type="Pfam" id="PF01872"/>
    </source>
</evidence>